<dbReference type="InterPro" id="IPR025110">
    <property type="entry name" value="AMP-bd_C"/>
</dbReference>
<dbReference type="RefSeq" id="WP_063500995.1">
    <property type="nucleotide sequence ID" value="NZ_CP014580.1"/>
</dbReference>
<gene>
    <name evidence="3" type="ORF">AYM40_36275</name>
</gene>
<organism evidence="3 4">
    <name type="scientific">Paraburkholderia phytofirmans OLGA172</name>
    <dbReference type="NCBI Taxonomy" id="1417228"/>
    <lineage>
        <taxon>Bacteria</taxon>
        <taxon>Pseudomonadati</taxon>
        <taxon>Pseudomonadota</taxon>
        <taxon>Betaproteobacteria</taxon>
        <taxon>Burkholderiales</taxon>
        <taxon>Burkholderiaceae</taxon>
        <taxon>Paraburkholderia</taxon>
    </lineage>
</organism>
<dbReference type="SUPFAM" id="SSF56801">
    <property type="entry name" value="Acetyl-CoA synthetase-like"/>
    <property type="match status" value="1"/>
</dbReference>
<proteinExistence type="predicted"/>
<keyword evidence="4" id="KW-1185">Reference proteome</keyword>
<dbReference type="InterPro" id="IPR045851">
    <property type="entry name" value="AMP-bd_C_sf"/>
</dbReference>
<dbReference type="PANTHER" id="PTHR43767">
    <property type="entry name" value="LONG-CHAIN-FATTY-ACID--COA LIGASE"/>
    <property type="match status" value="1"/>
</dbReference>
<sequence>MNNQPSSVRCGLTIGSILASGVRAARGTEIVTSDGRRMGYQALRERISKLGKALADMGVATGTRVAVLDRDTHRYLEAYFAVPMLGATLMTANIRLSPSQLRYTLEHSESSVVIAAAEFLPLLEQALEGSTLRLRLIVCPDESQHFPSTSMEYAGDYEALLEAAGEFDFPQVDEEAVATHFYTTGTTGLPKGVSYTHRQLVEHTLAVGLALASADDYQSLRVGDVYLPLTPMFHVHAWGMPYIATLLGLKQVYPGRFDAKTLPGLINREGVTYSHCVPTILQMLLDEARLQGVTFSGWKVMVGGSAMVPTLASRALESGIQVFAGYGMSETCPVVCFARADATLAVQAPAELCRVGCPVPLVDLRLWGEGVEQGELVARAPWLTRAYVKNEQGTCQLWEGDYLHTGDVARIDADGAVRIVDRLKDVIKSGGEWISSLDLERMLREHQAVEEAAVIGVPDEKWGECPRAFIKLDGMRTVAEDEVVRELTVMLNEQVRNGVIPKFAVPRSFVIVEEIPKTSVGKIDKKRLRTMVVAVPKPHA</sequence>
<accession>A0A160FWM2</accession>
<dbReference type="GO" id="GO:0016877">
    <property type="term" value="F:ligase activity, forming carbon-sulfur bonds"/>
    <property type="evidence" value="ECO:0007669"/>
    <property type="project" value="UniProtKB-ARBA"/>
</dbReference>
<protein>
    <recommendedName>
        <fullName evidence="5">Long-chain fatty acid--CoA ligase</fullName>
    </recommendedName>
</protein>
<dbReference type="Gene3D" id="3.40.50.12780">
    <property type="entry name" value="N-terminal domain of ligase-like"/>
    <property type="match status" value="1"/>
</dbReference>
<dbReference type="Pfam" id="PF00501">
    <property type="entry name" value="AMP-binding"/>
    <property type="match status" value="1"/>
</dbReference>
<feature type="domain" description="AMP-dependent synthetase/ligase" evidence="1">
    <location>
        <begin position="27"/>
        <end position="387"/>
    </location>
</feature>
<evidence type="ECO:0008006" key="5">
    <source>
        <dbReference type="Google" id="ProtNLM"/>
    </source>
</evidence>
<keyword evidence="3" id="KW-0614">Plasmid</keyword>
<dbReference type="InterPro" id="IPR050237">
    <property type="entry name" value="ATP-dep_AMP-bd_enzyme"/>
</dbReference>
<dbReference type="EMBL" id="CP014580">
    <property type="protein sequence ID" value="ANB77815.1"/>
    <property type="molecule type" value="Genomic_DNA"/>
</dbReference>
<evidence type="ECO:0000313" key="4">
    <source>
        <dbReference type="Proteomes" id="UP000076852"/>
    </source>
</evidence>
<dbReference type="Gene3D" id="3.30.300.30">
    <property type="match status" value="1"/>
</dbReference>
<dbReference type="NCBIfam" id="NF004837">
    <property type="entry name" value="PRK06187.1"/>
    <property type="match status" value="1"/>
</dbReference>
<dbReference type="Pfam" id="PF13193">
    <property type="entry name" value="AMP-binding_C"/>
    <property type="match status" value="1"/>
</dbReference>
<dbReference type="InterPro" id="IPR000873">
    <property type="entry name" value="AMP-dep_synth/lig_dom"/>
</dbReference>
<dbReference type="OrthoDB" id="9766486at2"/>
<feature type="domain" description="AMP-binding enzyme C-terminal" evidence="2">
    <location>
        <begin position="439"/>
        <end position="522"/>
    </location>
</feature>
<dbReference type="Proteomes" id="UP000076852">
    <property type="component" value="Plasmid pOLGA1"/>
</dbReference>
<dbReference type="KEGG" id="buz:AYM40_36275"/>
<dbReference type="InterPro" id="IPR042099">
    <property type="entry name" value="ANL_N_sf"/>
</dbReference>
<geneLocation type="plasmid" evidence="4">
    <name>polga1</name>
</geneLocation>
<evidence type="ECO:0000259" key="2">
    <source>
        <dbReference type="Pfam" id="PF13193"/>
    </source>
</evidence>
<reference evidence="3 4" key="1">
    <citation type="journal article" date="2016" name="Gene">
        <title>PacBio SMRT assembly of a complex multi-replicon genome reveals chlorocatechol degradative operon in a region of genome plasticity.</title>
        <authorList>
            <person name="Ricker N."/>
            <person name="Shen S.Y."/>
            <person name="Goordial J."/>
            <person name="Jin S."/>
            <person name="Fulthorpe R.R."/>
        </authorList>
    </citation>
    <scope>NUCLEOTIDE SEQUENCE [LARGE SCALE GENOMIC DNA]</scope>
    <source>
        <strain evidence="3 4">OLGA172</strain>
        <plasmid evidence="4">polga1</plasmid>
    </source>
</reference>
<dbReference type="PANTHER" id="PTHR43767:SF11">
    <property type="entry name" value="MEDIUM-CHAIN-FATTY-ACID--COA LIGASE"/>
    <property type="match status" value="1"/>
</dbReference>
<evidence type="ECO:0000259" key="1">
    <source>
        <dbReference type="Pfam" id="PF00501"/>
    </source>
</evidence>
<evidence type="ECO:0000313" key="3">
    <source>
        <dbReference type="EMBL" id="ANB77815.1"/>
    </source>
</evidence>
<dbReference type="AlphaFoldDB" id="A0A160FWM2"/>
<name>A0A160FWM2_9BURK</name>